<comment type="caution">
    <text evidence="2">The sequence shown here is derived from an EMBL/GenBank/DDBJ whole genome shotgun (WGS) entry which is preliminary data.</text>
</comment>
<name>A0A8S9FP64_BRACR</name>
<organism evidence="2">
    <name type="scientific">Brassica cretica</name>
    <name type="common">Mustard</name>
    <dbReference type="NCBI Taxonomy" id="69181"/>
    <lineage>
        <taxon>Eukaryota</taxon>
        <taxon>Viridiplantae</taxon>
        <taxon>Streptophyta</taxon>
        <taxon>Embryophyta</taxon>
        <taxon>Tracheophyta</taxon>
        <taxon>Spermatophyta</taxon>
        <taxon>Magnoliopsida</taxon>
        <taxon>eudicotyledons</taxon>
        <taxon>Gunneridae</taxon>
        <taxon>Pentapetalae</taxon>
        <taxon>rosids</taxon>
        <taxon>malvids</taxon>
        <taxon>Brassicales</taxon>
        <taxon>Brassicaceae</taxon>
        <taxon>Brassiceae</taxon>
        <taxon>Brassica</taxon>
    </lineage>
</organism>
<gene>
    <name evidence="2" type="ORF">F2Q70_00030621</name>
</gene>
<evidence type="ECO:0000256" key="1">
    <source>
        <dbReference type="SAM" id="MobiDB-lite"/>
    </source>
</evidence>
<dbReference type="AlphaFoldDB" id="A0A8S9FP64"/>
<sequence length="180" mass="20139">MHRGLSLHYQVKVSEVDHGMAPPSHLLDSEIPQKPKSETGWIYIETGLRGDGETPVSSRRGDRETMMSVADGTIEVNFSYDISAIEKVRPTITGPCKIQTQRAAKATRPASIDRCLPASVDNNSPHSNPVKSQPDSYTRAEIDQLIEEIYRTLESTEVRLDRRCDDIYFPMDLTMSSLTS</sequence>
<protein>
    <submittedName>
        <fullName evidence="2">Uncharacterized protein</fullName>
    </submittedName>
</protein>
<reference evidence="2" key="1">
    <citation type="submission" date="2019-12" db="EMBL/GenBank/DDBJ databases">
        <title>Genome sequencing and annotation of Brassica cretica.</title>
        <authorList>
            <person name="Studholme D.J."/>
            <person name="Sarris P.F."/>
        </authorList>
    </citation>
    <scope>NUCLEOTIDE SEQUENCE</scope>
    <source>
        <strain evidence="2">PFS-102/07</strain>
        <tissue evidence="2">Leaf</tissue>
    </source>
</reference>
<evidence type="ECO:0000313" key="2">
    <source>
        <dbReference type="EMBL" id="KAF2533798.1"/>
    </source>
</evidence>
<accession>A0A8S9FP64</accession>
<proteinExistence type="predicted"/>
<feature type="compositionally biased region" description="Polar residues" evidence="1">
    <location>
        <begin position="120"/>
        <end position="136"/>
    </location>
</feature>
<feature type="region of interest" description="Disordered" evidence="1">
    <location>
        <begin position="118"/>
        <end position="137"/>
    </location>
</feature>
<dbReference type="EMBL" id="QGKY02002305">
    <property type="protein sequence ID" value="KAF2533798.1"/>
    <property type="molecule type" value="Genomic_DNA"/>
</dbReference>